<keyword evidence="1 2" id="KW-0193">Cuticle</keyword>
<organism evidence="4 5">
    <name type="scientific">Dryococelus australis</name>
    <dbReference type="NCBI Taxonomy" id="614101"/>
    <lineage>
        <taxon>Eukaryota</taxon>
        <taxon>Metazoa</taxon>
        <taxon>Ecdysozoa</taxon>
        <taxon>Arthropoda</taxon>
        <taxon>Hexapoda</taxon>
        <taxon>Insecta</taxon>
        <taxon>Pterygota</taxon>
        <taxon>Neoptera</taxon>
        <taxon>Polyneoptera</taxon>
        <taxon>Phasmatodea</taxon>
        <taxon>Verophasmatodea</taxon>
        <taxon>Anareolatae</taxon>
        <taxon>Phasmatidae</taxon>
        <taxon>Eurycanthinae</taxon>
        <taxon>Dryococelus</taxon>
    </lineage>
</organism>
<evidence type="ECO:0000313" key="4">
    <source>
        <dbReference type="EMBL" id="KAJ8886198.1"/>
    </source>
</evidence>
<reference evidence="4 5" key="1">
    <citation type="submission" date="2023-02" db="EMBL/GenBank/DDBJ databases">
        <title>LHISI_Scaffold_Assembly.</title>
        <authorList>
            <person name="Stuart O.P."/>
            <person name="Cleave R."/>
            <person name="Magrath M.J.L."/>
            <person name="Mikheyev A.S."/>
        </authorList>
    </citation>
    <scope>NUCLEOTIDE SEQUENCE [LARGE SCALE GENOMIC DNA]</scope>
    <source>
        <strain evidence="4">Daus_M_001</strain>
        <tissue evidence="4">Leg muscle</tissue>
    </source>
</reference>
<name>A0ABQ9HPB9_9NEOP</name>
<protein>
    <submittedName>
        <fullName evidence="4">Uncharacterized protein</fullName>
    </submittedName>
</protein>
<dbReference type="InterPro" id="IPR051217">
    <property type="entry name" value="Insect_Cuticle_Struc_Prot"/>
</dbReference>
<feature type="region of interest" description="Disordered" evidence="3">
    <location>
        <begin position="1"/>
        <end position="79"/>
    </location>
</feature>
<feature type="compositionally biased region" description="Basic and acidic residues" evidence="3">
    <location>
        <begin position="1015"/>
        <end position="1026"/>
    </location>
</feature>
<dbReference type="PANTHER" id="PTHR12236:SF18">
    <property type="entry name" value="CUTICULAR PROTEIN 66D"/>
    <property type="match status" value="1"/>
</dbReference>
<feature type="compositionally biased region" description="Basic and acidic residues" evidence="3">
    <location>
        <begin position="19"/>
        <end position="32"/>
    </location>
</feature>
<sequence>MPVCKLSPDKPSGTTLGDPRNEMAGETGDPRENPPTSGIVRHDSHTRNPTRGERPRRESSPVHLGGRRHRNNDKPRKTSWWRGRGCLITKQGTWVIDIVTDVRVIEVEAGDETAKTTLRKRPNPQYQFAFDVKDDQFTNYQNRKEQREGDKISGSYSVVDSDGFIRTVKYTADARETKLQDVARFTSAIGPQLVGQVQRKKHFQPIVKAKRFSIQCALEQSHGLLASHQGEQGSIPGRFTPDFRKWESCRTMPLTGGFSRESPLYSPTSSFRRCSTLTSLQFHRLSRPRCQEPPKSLHFIPLNSDLPKRWHYILAHRECVGRLSTAEQGELCVRVCGWRQGFKAEVTREPTSIVVKIPTPSPALQAQYSAAGAPQPQYSAAGAPHPQYSAAGTPQPQYSAAGAPQPQQFAGAAGAQATRHDAVQQYLQGSRKSNPSCGPIVSSLAESEEDLLTWIMAAADLGRPGIGDRVYQNMASQASHVYSSLGQQTPQQFAQQRAVSAAARPPQPSLDQQQFLGQQPHFAGPGITAAAPKGAYQAPGASAGDIYHGYQQDAAPPENYQELIGLQRCNILLVSTSCRFASVFLKYSVPKACLSVLTTDYTSLVLYHIVSTSLGNVATVLRAACTNLPIESPLTSALDFVETSCYCLLTNISHLCSILGWVEVSRGVPAPFSEFIPPQLQCHLSSLLFHSSSWPDRQVSISRLYTALYTSFIHSRHLHSQTQIWIRLASLFSSGACKRCQQICEDNPTTNISNVRTVQRKRACFRKERNTRGFEGNRPPSVPDNNRVPTVTNPRRLNYEVTTITTTQKETEDILSVWGRGVMVDRLLVSHQGEPGSIPGGVALGFSHVGIVPEDAASRRAFSGISHFPRPFILELLLTLLDSLSSALETSMLRATQISLLQATVKRTIPGESSEHLHGKQNCLRRHEPALIAEESNTSTPFSRHCSCEVKADLRPQTQNLRVFDYMDAGLQGSEWKGCLRCNLRIYNNVIHIRSVEKRSLMKHWSAGVTGGEIKGGKARKEERGDPSGAQSKPLRKVEIDEDQYGER</sequence>
<dbReference type="InterPro" id="IPR000618">
    <property type="entry name" value="Insect_cuticle"/>
</dbReference>
<dbReference type="Proteomes" id="UP001159363">
    <property type="component" value="Chromosome X"/>
</dbReference>
<evidence type="ECO:0000313" key="5">
    <source>
        <dbReference type="Proteomes" id="UP001159363"/>
    </source>
</evidence>
<feature type="compositionally biased region" description="Polar residues" evidence="3">
    <location>
        <begin position="783"/>
        <end position="792"/>
    </location>
</feature>
<feature type="region of interest" description="Disordered" evidence="3">
    <location>
        <begin position="1009"/>
        <end position="1048"/>
    </location>
</feature>
<keyword evidence="5" id="KW-1185">Reference proteome</keyword>
<feature type="compositionally biased region" description="Low complexity" evidence="3">
    <location>
        <begin position="400"/>
        <end position="416"/>
    </location>
</feature>
<feature type="region of interest" description="Disordered" evidence="3">
    <location>
        <begin position="375"/>
        <end position="416"/>
    </location>
</feature>
<gene>
    <name evidence="4" type="ORF">PR048_012407</name>
</gene>
<accession>A0ABQ9HPB9</accession>
<evidence type="ECO:0000256" key="2">
    <source>
        <dbReference type="PROSITE-ProRule" id="PRU00497"/>
    </source>
</evidence>
<feature type="compositionally biased region" description="Basic and acidic residues" evidence="3">
    <location>
        <begin position="40"/>
        <end position="60"/>
    </location>
</feature>
<feature type="region of interest" description="Disordered" evidence="3">
    <location>
        <begin position="771"/>
        <end position="792"/>
    </location>
</feature>
<dbReference type="PRINTS" id="PR00947">
    <property type="entry name" value="CUTICLE"/>
</dbReference>
<dbReference type="EMBL" id="JARBHB010000004">
    <property type="protein sequence ID" value="KAJ8886198.1"/>
    <property type="molecule type" value="Genomic_DNA"/>
</dbReference>
<comment type="caution">
    <text evidence="4">The sequence shown here is derived from an EMBL/GenBank/DDBJ whole genome shotgun (WGS) entry which is preliminary data.</text>
</comment>
<evidence type="ECO:0000256" key="1">
    <source>
        <dbReference type="ARBA" id="ARBA00022460"/>
    </source>
</evidence>
<dbReference type="Pfam" id="PF00379">
    <property type="entry name" value="Chitin_bind_4"/>
    <property type="match status" value="1"/>
</dbReference>
<dbReference type="PANTHER" id="PTHR12236">
    <property type="entry name" value="STRUCTURAL CONTITUENT OF CUTICLE"/>
    <property type="match status" value="1"/>
</dbReference>
<dbReference type="PROSITE" id="PS51155">
    <property type="entry name" value="CHIT_BIND_RR_2"/>
    <property type="match status" value="1"/>
</dbReference>
<proteinExistence type="predicted"/>
<evidence type="ECO:0000256" key="3">
    <source>
        <dbReference type="SAM" id="MobiDB-lite"/>
    </source>
</evidence>